<accession>A0A1M6S7B7</accession>
<sequence length="108" mass="12675">MDKATIKFMPVIYKDEHLHQASQGIGATECRVFGNTEQQLFENIKEKIWAMSSEAVILDEATAKRYNQWIADSWKTSVPQCINNMGQRDMRFALPYSETFKRWLRKNN</sequence>
<dbReference type="EMBL" id="FRBD01000003">
    <property type="protein sequence ID" value="SHK40596.1"/>
    <property type="molecule type" value="Genomic_DNA"/>
</dbReference>
<gene>
    <name evidence="1" type="ORF">SAMN05216463_10321</name>
</gene>
<dbReference type="RefSeq" id="WP_073204703.1">
    <property type="nucleotide sequence ID" value="NZ_FRBD01000003.1"/>
</dbReference>
<reference evidence="1 2" key="1">
    <citation type="submission" date="2016-11" db="EMBL/GenBank/DDBJ databases">
        <authorList>
            <person name="Jaros S."/>
            <person name="Januszkiewicz K."/>
            <person name="Wedrychowicz H."/>
        </authorList>
    </citation>
    <scope>NUCLEOTIDE SEQUENCE [LARGE SCALE GENOMIC DNA]</scope>
    <source>
        <strain evidence="1 2">KHT3</strain>
    </source>
</reference>
<dbReference type="Proteomes" id="UP000184130">
    <property type="component" value="Unassembled WGS sequence"/>
</dbReference>
<evidence type="ECO:0000313" key="2">
    <source>
        <dbReference type="Proteomes" id="UP000184130"/>
    </source>
</evidence>
<protein>
    <submittedName>
        <fullName evidence="1">Uncharacterized protein</fullName>
    </submittedName>
</protein>
<evidence type="ECO:0000313" key="1">
    <source>
        <dbReference type="EMBL" id="SHK40596.1"/>
    </source>
</evidence>
<dbReference type="AlphaFoldDB" id="A0A1M6S7B7"/>
<organism evidence="1 2">
    <name type="scientific">Xylanibacter ruminicola</name>
    <name type="common">Prevotella ruminicola</name>
    <dbReference type="NCBI Taxonomy" id="839"/>
    <lineage>
        <taxon>Bacteria</taxon>
        <taxon>Pseudomonadati</taxon>
        <taxon>Bacteroidota</taxon>
        <taxon>Bacteroidia</taxon>
        <taxon>Bacteroidales</taxon>
        <taxon>Prevotellaceae</taxon>
        <taxon>Xylanibacter</taxon>
    </lineage>
</organism>
<proteinExistence type="predicted"/>
<name>A0A1M6S7B7_XYLRU</name>